<reference evidence="2 3" key="1">
    <citation type="submission" date="2018-08" db="EMBL/GenBank/DDBJ databases">
        <title>Genomic Encyclopedia of Archaeal and Bacterial Type Strains, Phase II (KMG-II): from individual species to whole genera.</title>
        <authorList>
            <person name="Goeker M."/>
        </authorList>
    </citation>
    <scope>NUCLEOTIDE SEQUENCE [LARGE SCALE GENOMIC DNA]</scope>
    <source>
        <strain evidence="2 3">DSM 15986</strain>
    </source>
</reference>
<feature type="compositionally biased region" description="Basic and acidic residues" evidence="1">
    <location>
        <begin position="28"/>
        <end position="37"/>
    </location>
</feature>
<keyword evidence="3" id="KW-1185">Reference proteome</keyword>
<gene>
    <name evidence="2" type="ORF">C8N25_1309</name>
</gene>
<protein>
    <submittedName>
        <fullName evidence="2">Uncharacterized protein</fullName>
    </submittedName>
</protein>
<dbReference type="Proteomes" id="UP000256405">
    <property type="component" value="Unassembled WGS sequence"/>
</dbReference>
<evidence type="ECO:0000313" key="2">
    <source>
        <dbReference type="EMBL" id="REG79572.1"/>
    </source>
</evidence>
<dbReference type="EMBL" id="QUNF01000030">
    <property type="protein sequence ID" value="REG79572.1"/>
    <property type="molecule type" value="Genomic_DNA"/>
</dbReference>
<sequence>MKSTYINLIMLTINNSLTDLELFSSLGKKKDDVDKGTTRKTPGNSEGARPPKKEDYKKAERENDRENDPQEETVDNEERDKNKD</sequence>
<accession>A0A3E0DC74</accession>
<proteinExistence type="predicted"/>
<feature type="region of interest" description="Disordered" evidence="1">
    <location>
        <begin position="26"/>
        <end position="84"/>
    </location>
</feature>
<organism evidence="2 3">
    <name type="scientific">Algoriphagus antarcticus</name>
    <dbReference type="NCBI Taxonomy" id="238540"/>
    <lineage>
        <taxon>Bacteria</taxon>
        <taxon>Pseudomonadati</taxon>
        <taxon>Bacteroidota</taxon>
        <taxon>Cytophagia</taxon>
        <taxon>Cytophagales</taxon>
        <taxon>Cyclobacteriaceae</taxon>
        <taxon>Algoriphagus</taxon>
    </lineage>
</organism>
<dbReference type="OrthoDB" id="826719at2"/>
<dbReference type="AlphaFoldDB" id="A0A3E0DC74"/>
<comment type="caution">
    <text evidence="2">The sequence shown here is derived from an EMBL/GenBank/DDBJ whole genome shotgun (WGS) entry which is preliminary data.</text>
</comment>
<evidence type="ECO:0000313" key="3">
    <source>
        <dbReference type="Proteomes" id="UP000256405"/>
    </source>
</evidence>
<feature type="compositionally biased region" description="Basic and acidic residues" evidence="1">
    <location>
        <begin position="49"/>
        <end position="68"/>
    </location>
</feature>
<evidence type="ECO:0000256" key="1">
    <source>
        <dbReference type="SAM" id="MobiDB-lite"/>
    </source>
</evidence>
<dbReference type="RefSeq" id="WP_086543180.1">
    <property type="nucleotide sequence ID" value="NZ_MSSW01000064.1"/>
</dbReference>
<name>A0A3E0DC74_9BACT</name>